<accession>A0A6A6JIA2</accession>
<reference evidence="2" key="1">
    <citation type="journal article" date="2020" name="Stud. Mycol.">
        <title>101 Dothideomycetes genomes: a test case for predicting lifestyles and emergence of pathogens.</title>
        <authorList>
            <person name="Haridas S."/>
            <person name="Albert R."/>
            <person name="Binder M."/>
            <person name="Bloem J."/>
            <person name="Labutti K."/>
            <person name="Salamov A."/>
            <person name="Andreopoulos B."/>
            <person name="Baker S."/>
            <person name="Barry K."/>
            <person name="Bills G."/>
            <person name="Bluhm B."/>
            <person name="Cannon C."/>
            <person name="Castanera R."/>
            <person name="Culley D."/>
            <person name="Daum C."/>
            <person name="Ezra D."/>
            <person name="Gonzalez J."/>
            <person name="Henrissat B."/>
            <person name="Kuo A."/>
            <person name="Liang C."/>
            <person name="Lipzen A."/>
            <person name="Lutzoni F."/>
            <person name="Magnuson J."/>
            <person name="Mondo S."/>
            <person name="Nolan M."/>
            <person name="Ohm R."/>
            <person name="Pangilinan J."/>
            <person name="Park H.-J."/>
            <person name="Ramirez L."/>
            <person name="Alfaro M."/>
            <person name="Sun H."/>
            <person name="Tritt A."/>
            <person name="Yoshinaga Y."/>
            <person name="Zwiers L.-H."/>
            <person name="Turgeon B."/>
            <person name="Goodwin S."/>
            <person name="Spatafora J."/>
            <person name="Crous P."/>
            <person name="Grigoriev I."/>
        </authorList>
    </citation>
    <scope>NUCLEOTIDE SEQUENCE</scope>
    <source>
        <strain evidence="2">CBS 379.55</strain>
    </source>
</reference>
<organism evidence="2 3">
    <name type="scientific">Westerdykella ornata</name>
    <dbReference type="NCBI Taxonomy" id="318751"/>
    <lineage>
        <taxon>Eukaryota</taxon>
        <taxon>Fungi</taxon>
        <taxon>Dikarya</taxon>
        <taxon>Ascomycota</taxon>
        <taxon>Pezizomycotina</taxon>
        <taxon>Dothideomycetes</taxon>
        <taxon>Pleosporomycetidae</taxon>
        <taxon>Pleosporales</taxon>
        <taxon>Sporormiaceae</taxon>
        <taxon>Westerdykella</taxon>
    </lineage>
</organism>
<dbReference type="RefSeq" id="XP_033653666.1">
    <property type="nucleotide sequence ID" value="XM_033802650.1"/>
</dbReference>
<dbReference type="EMBL" id="ML986494">
    <property type="protein sequence ID" value="KAF2276127.1"/>
    <property type="molecule type" value="Genomic_DNA"/>
</dbReference>
<gene>
    <name evidence="2" type="ORF">EI97DRAFT_50021</name>
</gene>
<dbReference type="GeneID" id="54555825"/>
<evidence type="ECO:0000313" key="2">
    <source>
        <dbReference type="EMBL" id="KAF2276127.1"/>
    </source>
</evidence>
<sequence>MCIELLLTETHAPRARFRSFLLTNRSNKSHTHIFSLLHLGSRLQLLALGYLQYTHPSLPSLYPPPSTGPNERHRSSATHSPPGKPTRRFNASLVFHSASVTHGLRLSTYPQSTWQASRTR</sequence>
<dbReference type="AlphaFoldDB" id="A0A6A6JIA2"/>
<name>A0A6A6JIA2_WESOR</name>
<proteinExistence type="predicted"/>
<dbReference type="Proteomes" id="UP000800097">
    <property type="component" value="Unassembled WGS sequence"/>
</dbReference>
<keyword evidence="3" id="KW-1185">Reference proteome</keyword>
<evidence type="ECO:0000313" key="3">
    <source>
        <dbReference type="Proteomes" id="UP000800097"/>
    </source>
</evidence>
<protein>
    <submittedName>
        <fullName evidence="2">Uncharacterized protein</fullName>
    </submittedName>
</protein>
<feature type="region of interest" description="Disordered" evidence="1">
    <location>
        <begin position="59"/>
        <end position="88"/>
    </location>
</feature>
<evidence type="ECO:0000256" key="1">
    <source>
        <dbReference type="SAM" id="MobiDB-lite"/>
    </source>
</evidence>